<keyword evidence="3" id="KW-1185">Reference proteome</keyword>
<dbReference type="InterPro" id="IPR057329">
    <property type="entry name" value="Beta-prop_Rol-3"/>
</dbReference>
<reference evidence="4" key="1">
    <citation type="submission" date="2016-06" db="UniProtKB">
        <authorList>
            <consortium name="WormBaseParasite"/>
        </authorList>
    </citation>
    <scope>IDENTIFICATION</scope>
</reference>
<evidence type="ECO:0000259" key="1">
    <source>
        <dbReference type="Pfam" id="PF25494"/>
    </source>
</evidence>
<accession>A0A183CUV7</accession>
<dbReference type="Proteomes" id="UP000271098">
    <property type="component" value="Unassembled WGS sequence"/>
</dbReference>
<name>A0A183CUV7_9BILA</name>
<dbReference type="EMBL" id="UYRT01000189">
    <property type="protein sequence ID" value="VDK27681.1"/>
    <property type="molecule type" value="Genomic_DNA"/>
</dbReference>
<proteinExistence type="predicted"/>
<organism evidence="4">
    <name type="scientific">Gongylonema pulchrum</name>
    <dbReference type="NCBI Taxonomy" id="637853"/>
    <lineage>
        <taxon>Eukaryota</taxon>
        <taxon>Metazoa</taxon>
        <taxon>Ecdysozoa</taxon>
        <taxon>Nematoda</taxon>
        <taxon>Chromadorea</taxon>
        <taxon>Rhabditida</taxon>
        <taxon>Spirurina</taxon>
        <taxon>Spiruromorpha</taxon>
        <taxon>Spiruroidea</taxon>
        <taxon>Gongylonematidae</taxon>
        <taxon>Gongylonema</taxon>
    </lineage>
</organism>
<evidence type="ECO:0000313" key="4">
    <source>
        <dbReference type="WBParaSite" id="GPUH_0000024701-mRNA-1"/>
    </source>
</evidence>
<dbReference type="WBParaSite" id="GPUH_0000024701-mRNA-1">
    <property type="protein sequence ID" value="GPUH_0000024701-mRNA-1"/>
    <property type="gene ID" value="GPUH_0000024701"/>
</dbReference>
<evidence type="ECO:0000313" key="3">
    <source>
        <dbReference type="Proteomes" id="UP000271098"/>
    </source>
</evidence>
<reference evidence="2 3" key="2">
    <citation type="submission" date="2018-11" db="EMBL/GenBank/DDBJ databases">
        <authorList>
            <consortium name="Pathogen Informatics"/>
        </authorList>
    </citation>
    <scope>NUCLEOTIDE SEQUENCE [LARGE SCALE GENOMIC DNA]</scope>
</reference>
<dbReference type="AlphaFoldDB" id="A0A183CUV7"/>
<gene>
    <name evidence="2" type="ORF">GPUH_LOCUS248</name>
</gene>
<feature type="domain" description="Rol-3 five-bladed beta-propeller" evidence="1">
    <location>
        <begin position="62"/>
        <end position="117"/>
    </location>
</feature>
<protein>
    <submittedName>
        <fullName evidence="4">Ovule protein</fullName>
    </submittedName>
</protein>
<evidence type="ECO:0000313" key="2">
    <source>
        <dbReference type="EMBL" id="VDK27681.1"/>
    </source>
</evidence>
<sequence>MIAVAPIPADHSAAFAFDLSIHSLYFFDKDQVFLLFPCLLSLNYSLFKVLPRRNFPLIFFKNCSNAVNRQHNDGSIHRFLNSVSVKFMTVIPRFAILIIASDYLIVSYRLTSTFDQECEFVRVYFPVCLKYILSF</sequence>
<dbReference type="Pfam" id="PF25494">
    <property type="entry name" value="Beta-prop_Rol-3"/>
    <property type="match status" value="1"/>
</dbReference>